<evidence type="ECO:0000256" key="2">
    <source>
        <dbReference type="ARBA" id="ARBA00023043"/>
    </source>
</evidence>
<feature type="repeat" description="ANK" evidence="3">
    <location>
        <begin position="106"/>
        <end position="138"/>
    </location>
</feature>
<accession>A0A563DBK0</accession>
<evidence type="ECO:0000313" key="4">
    <source>
        <dbReference type="EMBL" id="TWP27698.1"/>
    </source>
</evidence>
<keyword evidence="5" id="KW-1185">Reference proteome</keyword>
<proteinExistence type="predicted"/>
<dbReference type="AlphaFoldDB" id="A0A563DBK0"/>
<keyword evidence="2 3" id="KW-0040">ANK repeat</keyword>
<dbReference type="Pfam" id="PF12796">
    <property type="entry name" value="Ank_2"/>
    <property type="match status" value="2"/>
</dbReference>
<dbReference type="Proteomes" id="UP000319499">
    <property type="component" value="Unassembled WGS sequence"/>
</dbReference>
<reference evidence="4 5" key="1">
    <citation type="submission" date="2019-02" db="EMBL/GenBank/DDBJ databases">
        <title>Apibacter muscae sp. nov.: a novel member of the house fly microbiota.</title>
        <authorList>
            <person name="Park R."/>
        </authorList>
    </citation>
    <scope>NUCLEOTIDE SEQUENCE [LARGE SCALE GENOMIC DNA]</scope>
    <source>
        <strain evidence="4 5">AL1</strain>
    </source>
</reference>
<organism evidence="4 5">
    <name type="scientific">Apibacter muscae</name>
    <dbReference type="NCBI Taxonomy" id="2509004"/>
    <lineage>
        <taxon>Bacteria</taxon>
        <taxon>Pseudomonadati</taxon>
        <taxon>Bacteroidota</taxon>
        <taxon>Flavobacteriia</taxon>
        <taxon>Flavobacteriales</taxon>
        <taxon>Weeksellaceae</taxon>
        <taxon>Apibacter</taxon>
    </lineage>
</organism>
<evidence type="ECO:0000256" key="3">
    <source>
        <dbReference type="PROSITE-ProRule" id="PRU00023"/>
    </source>
</evidence>
<evidence type="ECO:0000313" key="5">
    <source>
        <dbReference type="Proteomes" id="UP000319499"/>
    </source>
</evidence>
<comment type="caution">
    <text evidence="4">The sequence shown here is derived from an EMBL/GenBank/DDBJ whole genome shotgun (WGS) entry which is preliminary data.</text>
</comment>
<dbReference type="PROSITE" id="PS50088">
    <property type="entry name" value="ANK_REPEAT"/>
    <property type="match status" value="1"/>
</dbReference>
<name>A0A563DBK0_9FLAO</name>
<dbReference type="RefSeq" id="WP_146292631.1">
    <property type="nucleotide sequence ID" value="NZ_SELH01000021.1"/>
</dbReference>
<keyword evidence="1" id="KW-0677">Repeat</keyword>
<dbReference type="SMART" id="SM00248">
    <property type="entry name" value="ANK"/>
    <property type="match status" value="4"/>
</dbReference>
<dbReference type="PANTHER" id="PTHR24171:SF8">
    <property type="entry name" value="BRCA1-ASSOCIATED RING DOMAIN PROTEIN 1"/>
    <property type="match status" value="1"/>
</dbReference>
<dbReference type="PANTHER" id="PTHR24171">
    <property type="entry name" value="ANKYRIN REPEAT DOMAIN-CONTAINING PROTEIN 39-RELATED"/>
    <property type="match status" value="1"/>
</dbReference>
<gene>
    <name evidence="4" type="ORF">ETU09_06280</name>
</gene>
<dbReference type="InterPro" id="IPR002110">
    <property type="entry name" value="Ankyrin_rpt"/>
</dbReference>
<protein>
    <submittedName>
        <fullName evidence="4">Ankyrin repeat domain-containing protein</fullName>
    </submittedName>
</protein>
<dbReference type="GO" id="GO:0085020">
    <property type="term" value="P:protein K6-linked ubiquitination"/>
    <property type="evidence" value="ECO:0007669"/>
    <property type="project" value="TreeGrafter"/>
</dbReference>
<sequence>MIKRILLTATIVFLTIQCQTTHSTITQKPTEVNTENKVDLSNFRFSYDQMVQIANPDFFKHRMFYDKPSEGPDAAWFDAVKQGNLAEIKRMVKNGQNLEAKDEASLGQTALGWAAFIGYPDIVKYLVKQGADIRATDRADVYNALKSATMGGNVEIISYLYNLLKDETDWNALEEDGETLFMVAAVDGRTEAVKFIFENSPEPIDLNVVSQKLDRSALSGACERGFTDIANLLIEKGAINHKTGKSSCK</sequence>
<dbReference type="Gene3D" id="1.25.40.20">
    <property type="entry name" value="Ankyrin repeat-containing domain"/>
    <property type="match status" value="2"/>
</dbReference>
<evidence type="ECO:0000256" key="1">
    <source>
        <dbReference type="ARBA" id="ARBA00022737"/>
    </source>
</evidence>
<dbReference type="InterPro" id="IPR036770">
    <property type="entry name" value="Ankyrin_rpt-contain_sf"/>
</dbReference>
<dbReference type="PROSITE" id="PS50297">
    <property type="entry name" value="ANK_REP_REGION"/>
    <property type="match status" value="1"/>
</dbReference>
<dbReference type="OrthoDB" id="5657095at2"/>
<dbReference type="GO" id="GO:0004842">
    <property type="term" value="F:ubiquitin-protein transferase activity"/>
    <property type="evidence" value="ECO:0007669"/>
    <property type="project" value="TreeGrafter"/>
</dbReference>
<dbReference type="SUPFAM" id="SSF48403">
    <property type="entry name" value="Ankyrin repeat"/>
    <property type="match status" value="1"/>
</dbReference>
<dbReference type="EMBL" id="SELH01000021">
    <property type="protein sequence ID" value="TWP27698.1"/>
    <property type="molecule type" value="Genomic_DNA"/>
</dbReference>